<evidence type="ECO:0000313" key="2">
    <source>
        <dbReference type="Proteomes" id="UP001152320"/>
    </source>
</evidence>
<keyword evidence="2" id="KW-1185">Reference proteome</keyword>
<proteinExistence type="predicted"/>
<reference evidence="1" key="1">
    <citation type="submission" date="2021-10" db="EMBL/GenBank/DDBJ databases">
        <title>Tropical sea cucumber genome reveals ecological adaptation and Cuvierian tubules defense mechanism.</title>
        <authorList>
            <person name="Chen T."/>
        </authorList>
    </citation>
    <scope>NUCLEOTIDE SEQUENCE</scope>
    <source>
        <strain evidence="1">Nanhai2018</strain>
        <tissue evidence="1">Muscle</tissue>
    </source>
</reference>
<name>A0A9Q1HK45_HOLLE</name>
<evidence type="ECO:0000313" key="1">
    <source>
        <dbReference type="EMBL" id="KAJ8048750.1"/>
    </source>
</evidence>
<dbReference type="AlphaFoldDB" id="A0A9Q1HK45"/>
<dbReference type="Proteomes" id="UP001152320">
    <property type="component" value="Chromosome 1"/>
</dbReference>
<organism evidence="1 2">
    <name type="scientific">Holothuria leucospilota</name>
    <name type="common">Black long sea cucumber</name>
    <name type="synonym">Mertensiothuria leucospilota</name>
    <dbReference type="NCBI Taxonomy" id="206669"/>
    <lineage>
        <taxon>Eukaryota</taxon>
        <taxon>Metazoa</taxon>
        <taxon>Echinodermata</taxon>
        <taxon>Eleutherozoa</taxon>
        <taxon>Echinozoa</taxon>
        <taxon>Holothuroidea</taxon>
        <taxon>Aspidochirotacea</taxon>
        <taxon>Aspidochirotida</taxon>
        <taxon>Holothuriidae</taxon>
        <taxon>Holothuria</taxon>
    </lineage>
</organism>
<protein>
    <submittedName>
        <fullName evidence="1">Uncharacterized protein</fullName>
    </submittedName>
</protein>
<dbReference type="OrthoDB" id="6152410at2759"/>
<dbReference type="PANTHER" id="PTHR47018">
    <property type="entry name" value="CXC DOMAIN-CONTAINING PROTEIN-RELATED"/>
    <property type="match status" value="1"/>
</dbReference>
<sequence length="169" mass="18219">MIHTKTRNRELVDRLYVLGLSISYDPVLAISTELGDKICHYYKMEKAVCPPELKGGLFTTATVDNIDHNPSSTSAHDLFHGTGISLFQHPDNEFSGASRAVAYTHRDAAGAKKNVSISPLHQCTSCCSSKARLTGAKARRSKLSRLSARTSSLTEGISLAEAPEIGCGI</sequence>
<accession>A0A9Q1HK45</accession>
<gene>
    <name evidence="1" type="ORF">HOLleu_01187</name>
</gene>
<comment type="caution">
    <text evidence="1">The sequence shown here is derived from an EMBL/GenBank/DDBJ whole genome shotgun (WGS) entry which is preliminary data.</text>
</comment>
<dbReference type="EMBL" id="JAIZAY010000001">
    <property type="protein sequence ID" value="KAJ8048750.1"/>
    <property type="molecule type" value="Genomic_DNA"/>
</dbReference>